<accession>A0A0P0W7W2</accession>
<dbReference type="EMBL" id="AP014960">
    <property type="protein sequence ID" value="BAS88127.1"/>
    <property type="molecule type" value="Genomic_DNA"/>
</dbReference>
<reference evidence="1 2" key="2">
    <citation type="journal article" date="2013" name="Plant Cell Physiol.">
        <title>Rice Annotation Project Database (RAP-DB): an integrative and interactive database for rice genomics.</title>
        <authorList>
            <person name="Sakai H."/>
            <person name="Lee S.S."/>
            <person name="Tanaka T."/>
            <person name="Numa H."/>
            <person name="Kim J."/>
            <person name="Kawahara Y."/>
            <person name="Wakimoto H."/>
            <person name="Yang C.C."/>
            <person name="Iwamoto M."/>
            <person name="Abe T."/>
            <person name="Yamada Y."/>
            <person name="Muto A."/>
            <person name="Inokuchi H."/>
            <person name="Ikemura T."/>
            <person name="Matsumoto T."/>
            <person name="Sasaki T."/>
            <person name="Itoh T."/>
        </authorList>
    </citation>
    <scope>NUCLEOTIDE SEQUENCE [LARGE SCALE GENOMIC DNA]</scope>
    <source>
        <strain evidence="2">cv. Nipponbare</strain>
    </source>
</reference>
<dbReference type="InParanoid" id="A0A0P0W7W2"/>
<reference evidence="2" key="1">
    <citation type="journal article" date="2005" name="Nature">
        <title>The map-based sequence of the rice genome.</title>
        <authorList>
            <consortium name="International rice genome sequencing project (IRGSP)"/>
            <person name="Matsumoto T."/>
            <person name="Wu J."/>
            <person name="Kanamori H."/>
            <person name="Katayose Y."/>
            <person name="Fujisawa M."/>
            <person name="Namiki N."/>
            <person name="Mizuno H."/>
            <person name="Yamamoto K."/>
            <person name="Antonio B.A."/>
            <person name="Baba T."/>
            <person name="Sakata K."/>
            <person name="Nagamura Y."/>
            <person name="Aoki H."/>
            <person name="Arikawa K."/>
            <person name="Arita K."/>
            <person name="Bito T."/>
            <person name="Chiden Y."/>
            <person name="Fujitsuka N."/>
            <person name="Fukunaka R."/>
            <person name="Hamada M."/>
            <person name="Harada C."/>
            <person name="Hayashi A."/>
            <person name="Hijishita S."/>
            <person name="Honda M."/>
            <person name="Hosokawa S."/>
            <person name="Ichikawa Y."/>
            <person name="Idonuma A."/>
            <person name="Iijima M."/>
            <person name="Ikeda M."/>
            <person name="Ikeno M."/>
            <person name="Ito K."/>
            <person name="Ito S."/>
            <person name="Ito T."/>
            <person name="Ito Y."/>
            <person name="Ito Y."/>
            <person name="Iwabuchi A."/>
            <person name="Kamiya K."/>
            <person name="Karasawa W."/>
            <person name="Kurita K."/>
            <person name="Katagiri S."/>
            <person name="Kikuta A."/>
            <person name="Kobayashi H."/>
            <person name="Kobayashi N."/>
            <person name="Machita K."/>
            <person name="Maehara T."/>
            <person name="Masukawa M."/>
            <person name="Mizubayashi T."/>
            <person name="Mukai Y."/>
            <person name="Nagasaki H."/>
            <person name="Nagata Y."/>
            <person name="Naito S."/>
            <person name="Nakashima M."/>
            <person name="Nakama Y."/>
            <person name="Nakamichi Y."/>
            <person name="Nakamura M."/>
            <person name="Meguro A."/>
            <person name="Negishi M."/>
            <person name="Ohta I."/>
            <person name="Ohta T."/>
            <person name="Okamoto M."/>
            <person name="Ono N."/>
            <person name="Saji S."/>
            <person name="Sakaguchi M."/>
            <person name="Sakai K."/>
            <person name="Shibata M."/>
            <person name="Shimokawa T."/>
            <person name="Song J."/>
            <person name="Takazaki Y."/>
            <person name="Terasawa K."/>
            <person name="Tsugane M."/>
            <person name="Tsuji K."/>
            <person name="Ueda S."/>
            <person name="Waki K."/>
            <person name="Yamagata H."/>
            <person name="Yamamoto M."/>
            <person name="Yamamoto S."/>
            <person name="Yamane H."/>
            <person name="Yoshiki S."/>
            <person name="Yoshihara R."/>
            <person name="Yukawa K."/>
            <person name="Zhong H."/>
            <person name="Yano M."/>
            <person name="Yuan Q."/>
            <person name="Ouyang S."/>
            <person name="Liu J."/>
            <person name="Jones K.M."/>
            <person name="Gansberger K."/>
            <person name="Moffat K."/>
            <person name="Hill J."/>
            <person name="Bera J."/>
            <person name="Fadrosh D."/>
            <person name="Jin S."/>
            <person name="Johri S."/>
            <person name="Kim M."/>
            <person name="Overton L."/>
            <person name="Reardon M."/>
            <person name="Tsitrin T."/>
            <person name="Vuong H."/>
            <person name="Weaver B."/>
            <person name="Ciecko A."/>
            <person name="Tallon L."/>
            <person name="Jackson J."/>
            <person name="Pai G."/>
            <person name="Aken S.V."/>
            <person name="Utterback T."/>
            <person name="Reidmuller S."/>
            <person name="Feldblyum T."/>
            <person name="Hsiao J."/>
            <person name="Zismann V."/>
            <person name="Iobst S."/>
            <person name="de Vazeille A.R."/>
            <person name="Buell C.R."/>
            <person name="Ying K."/>
            <person name="Li Y."/>
            <person name="Lu T."/>
            <person name="Huang Y."/>
            <person name="Zhao Q."/>
            <person name="Feng Q."/>
            <person name="Zhang L."/>
            <person name="Zhu J."/>
            <person name="Weng Q."/>
            <person name="Mu J."/>
            <person name="Lu Y."/>
            <person name="Fan D."/>
            <person name="Liu Y."/>
            <person name="Guan J."/>
            <person name="Zhang Y."/>
            <person name="Yu S."/>
            <person name="Liu X."/>
            <person name="Zhang Y."/>
            <person name="Hong G."/>
            <person name="Han B."/>
            <person name="Choisne N."/>
            <person name="Demange N."/>
            <person name="Orjeda G."/>
            <person name="Samain S."/>
            <person name="Cattolico L."/>
            <person name="Pelletier E."/>
            <person name="Couloux A."/>
            <person name="Segurens B."/>
            <person name="Wincker P."/>
            <person name="D'Hont A."/>
            <person name="Scarpelli C."/>
            <person name="Weissenbach J."/>
            <person name="Salanoubat M."/>
            <person name="Quetier F."/>
            <person name="Yu Y."/>
            <person name="Kim H.R."/>
            <person name="Rambo T."/>
            <person name="Currie J."/>
            <person name="Collura K."/>
            <person name="Luo M."/>
            <person name="Yang T."/>
            <person name="Ammiraju J.S.S."/>
            <person name="Engler F."/>
            <person name="Soderlund C."/>
            <person name="Wing R.A."/>
            <person name="Palmer L.E."/>
            <person name="de la Bastide M."/>
            <person name="Spiegel L."/>
            <person name="Nascimento L."/>
            <person name="Zutavern T."/>
            <person name="O'Shaughnessy A."/>
            <person name="Dike S."/>
            <person name="Dedhia N."/>
            <person name="Preston R."/>
            <person name="Balija V."/>
            <person name="McCombie W.R."/>
            <person name="Chow T."/>
            <person name="Chen H."/>
            <person name="Chung M."/>
            <person name="Chen C."/>
            <person name="Shaw J."/>
            <person name="Wu H."/>
            <person name="Hsiao K."/>
            <person name="Chao Y."/>
            <person name="Chu M."/>
            <person name="Cheng C."/>
            <person name="Hour A."/>
            <person name="Lee P."/>
            <person name="Lin S."/>
            <person name="Lin Y."/>
            <person name="Liou J."/>
            <person name="Liu S."/>
            <person name="Hsing Y."/>
            <person name="Raghuvanshi S."/>
            <person name="Mohanty A."/>
            <person name="Bharti A.K."/>
            <person name="Gaur A."/>
            <person name="Gupta V."/>
            <person name="Kumar D."/>
            <person name="Ravi V."/>
            <person name="Vij S."/>
            <person name="Kapur A."/>
            <person name="Khurana P."/>
            <person name="Khurana P."/>
            <person name="Khurana J.P."/>
            <person name="Tyagi A.K."/>
            <person name="Gaikwad K."/>
            <person name="Singh A."/>
            <person name="Dalal V."/>
            <person name="Srivastava S."/>
            <person name="Dixit A."/>
            <person name="Pal A.K."/>
            <person name="Ghazi I.A."/>
            <person name="Yadav M."/>
            <person name="Pandit A."/>
            <person name="Bhargava A."/>
            <person name="Sureshbabu K."/>
            <person name="Batra K."/>
            <person name="Sharma T.R."/>
            <person name="Mohapatra T."/>
            <person name="Singh N.K."/>
            <person name="Messing J."/>
            <person name="Nelson A.B."/>
            <person name="Fuks G."/>
            <person name="Kavchok S."/>
            <person name="Keizer G."/>
            <person name="Linton E."/>
            <person name="Llaca V."/>
            <person name="Song R."/>
            <person name="Tanyolac B."/>
            <person name="Young S."/>
            <person name="Ho-Il K."/>
            <person name="Hahn J.H."/>
            <person name="Sangsakoo G."/>
            <person name="Vanavichit A."/>
            <person name="de Mattos Luiz.A.T."/>
            <person name="Zimmer P.D."/>
            <person name="Malone G."/>
            <person name="Dellagostin O."/>
            <person name="de Oliveira A.C."/>
            <person name="Bevan M."/>
            <person name="Bancroft I."/>
            <person name="Minx P."/>
            <person name="Cordum H."/>
            <person name="Wilson R."/>
            <person name="Cheng Z."/>
            <person name="Jin W."/>
            <person name="Jiang J."/>
            <person name="Leong S.A."/>
            <person name="Iwama H."/>
            <person name="Gojobori T."/>
            <person name="Itoh T."/>
            <person name="Niimura Y."/>
            <person name="Fujii Y."/>
            <person name="Habara T."/>
            <person name="Sakai H."/>
            <person name="Sato Y."/>
            <person name="Wilson G."/>
            <person name="Kumar K."/>
            <person name="McCouch S."/>
            <person name="Juretic N."/>
            <person name="Hoen D."/>
            <person name="Wright S."/>
            <person name="Bruskiewich R."/>
            <person name="Bureau T."/>
            <person name="Miyao A."/>
            <person name="Hirochika H."/>
            <person name="Nishikawa T."/>
            <person name="Kadowaki K."/>
            <person name="Sugiura M."/>
            <person name="Burr B."/>
            <person name="Sasaki T."/>
        </authorList>
    </citation>
    <scope>NUCLEOTIDE SEQUENCE [LARGE SCALE GENOMIC DNA]</scope>
    <source>
        <strain evidence="2">cv. Nipponbare</strain>
    </source>
</reference>
<dbReference type="Proteomes" id="UP000059680">
    <property type="component" value="Chromosome 4"/>
</dbReference>
<evidence type="ECO:0000313" key="2">
    <source>
        <dbReference type="Proteomes" id="UP000059680"/>
    </source>
</evidence>
<name>A0A0P0W7W2_ORYSJ</name>
<reference evidence="1 2" key="3">
    <citation type="journal article" date="2013" name="Rice">
        <title>Improvement of the Oryza sativa Nipponbare reference genome using next generation sequence and optical map data.</title>
        <authorList>
            <person name="Kawahara Y."/>
            <person name="de la Bastide M."/>
            <person name="Hamilton J.P."/>
            <person name="Kanamori H."/>
            <person name="McCombie W.R."/>
            <person name="Ouyang S."/>
            <person name="Schwartz D.C."/>
            <person name="Tanaka T."/>
            <person name="Wu J."/>
            <person name="Zhou S."/>
            <person name="Childs K.L."/>
            <person name="Davidson R.M."/>
            <person name="Lin H."/>
            <person name="Quesada-Ocampo L."/>
            <person name="Vaillancourt B."/>
            <person name="Sakai H."/>
            <person name="Lee S.S."/>
            <person name="Kim J."/>
            <person name="Numa H."/>
            <person name="Itoh T."/>
            <person name="Buell C.R."/>
            <person name="Matsumoto T."/>
        </authorList>
    </citation>
    <scope>NUCLEOTIDE SEQUENCE [LARGE SCALE GENOMIC DNA]</scope>
    <source>
        <strain evidence="2">cv. Nipponbare</strain>
    </source>
</reference>
<sequence length="87" mass="9758">DSITVHDSRYAVRNADDSAISELFSDDPLDSRICLRINGSCCLIHEQDPAALQNNTTKAEELLLSYAPVLPHVGNYKEQHKSKYVQQ</sequence>
<proteinExistence type="predicted"/>
<keyword evidence="2" id="KW-1185">Reference proteome</keyword>
<dbReference type="AlphaFoldDB" id="A0A0P0W7W2"/>
<gene>
    <name evidence="1" type="ordered locus">Os04g0209450</name>
    <name evidence="1" type="ORF">OSNPB_040209450</name>
</gene>
<evidence type="ECO:0000313" key="1">
    <source>
        <dbReference type="EMBL" id="BAS88127.1"/>
    </source>
</evidence>
<protein>
    <submittedName>
        <fullName evidence="1">Os04g0209450 protein</fullName>
    </submittedName>
</protein>
<organism evidence="1 2">
    <name type="scientific">Oryza sativa subsp. japonica</name>
    <name type="common">Rice</name>
    <dbReference type="NCBI Taxonomy" id="39947"/>
    <lineage>
        <taxon>Eukaryota</taxon>
        <taxon>Viridiplantae</taxon>
        <taxon>Streptophyta</taxon>
        <taxon>Embryophyta</taxon>
        <taxon>Tracheophyta</taxon>
        <taxon>Spermatophyta</taxon>
        <taxon>Magnoliopsida</taxon>
        <taxon>Liliopsida</taxon>
        <taxon>Poales</taxon>
        <taxon>Poaceae</taxon>
        <taxon>BOP clade</taxon>
        <taxon>Oryzoideae</taxon>
        <taxon>Oryzeae</taxon>
        <taxon>Oryzinae</taxon>
        <taxon>Oryza</taxon>
        <taxon>Oryza sativa</taxon>
    </lineage>
</organism>
<feature type="non-terminal residue" evidence="1">
    <location>
        <position position="1"/>
    </location>
</feature>
<dbReference type="Gramene" id="Os04t0209450-00">
    <property type="protein sequence ID" value="Os04t0209450-00"/>
    <property type="gene ID" value="Os04g0209450"/>
</dbReference>
<dbReference type="PaxDb" id="39947-A0A0P0W7W2"/>